<dbReference type="Proteomes" id="UP000807306">
    <property type="component" value="Unassembled WGS sequence"/>
</dbReference>
<dbReference type="EMBL" id="MU157971">
    <property type="protein sequence ID" value="KAF9521950.1"/>
    <property type="molecule type" value="Genomic_DNA"/>
</dbReference>
<dbReference type="OrthoDB" id="3063746at2759"/>
<proteinExistence type="predicted"/>
<organism evidence="1 2">
    <name type="scientific">Crepidotus variabilis</name>
    <dbReference type="NCBI Taxonomy" id="179855"/>
    <lineage>
        <taxon>Eukaryota</taxon>
        <taxon>Fungi</taxon>
        <taxon>Dikarya</taxon>
        <taxon>Basidiomycota</taxon>
        <taxon>Agaricomycotina</taxon>
        <taxon>Agaricomycetes</taxon>
        <taxon>Agaricomycetidae</taxon>
        <taxon>Agaricales</taxon>
        <taxon>Agaricineae</taxon>
        <taxon>Crepidotaceae</taxon>
        <taxon>Crepidotus</taxon>
    </lineage>
</organism>
<name>A0A9P6E3R3_9AGAR</name>
<comment type="caution">
    <text evidence="1">The sequence shown here is derived from an EMBL/GenBank/DDBJ whole genome shotgun (WGS) entry which is preliminary data.</text>
</comment>
<keyword evidence="2" id="KW-1185">Reference proteome</keyword>
<dbReference type="AlphaFoldDB" id="A0A9P6E3R3"/>
<reference evidence="1" key="1">
    <citation type="submission" date="2020-11" db="EMBL/GenBank/DDBJ databases">
        <authorList>
            <consortium name="DOE Joint Genome Institute"/>
            <person name="Ahrendt S."/>
            <person name="Riley R."/>
            <person name="Andreopoulos W."/>
            <person name="Labutti K."/>
            <person name="Pangilinan J."/>
            <person name="Ruiz-Duenas F.J."/>
            <person name="Barrasa J.M."/>
            <person name="Sanchez-Garcia M."/>
            <person name="Camarero S."/>
            <person name="Miyauchi S."/>
            <person name="Serrano A."/>
            <person name="Linde D."/>
            <person name="Babiker R."/>
            <person name="Drula E."/>
            <person name="Ayuso-Fernandez I."/>
            <person name="Pacheco R."/>
            <person name="Padilla G."/>
            <person name="Ferreira P."/>
            <person name="Barriuso J."/>
            <person name="Kellner H."/>
            <person name="Castanera R."/>
            <person name="Alfaro M."/>
            <person name="Ramirez L."/>
            <person name="Pisabarro A.G."/>
            <person name="Kuo A."/>
            <person name="Tritt A."/>
            <person name="Lipzen A."/>
            <person name="He G."/>
            <person name="Yan M."/>
            <person name="Ng V."/>
            <person name="Cullen D."/>
            <person name="Martin F."/>
            <person name="Rosso M.-N."/>
            <person name="Henrissat B."/>
            <person name="Hibbett D."/>
            <person name="Martinez A.T."/>
            <person name="Grigoriev I.V."/>
        </authorList>
    </citation>
    <scope>NUCLEOTIDE SEQUENCE</scope>
    <source>
        <strain evidence="1">CBS 506.95</strain>
    </source>
</reference>
<gene>
    <name evidence="1" type="ORF">CPB83DRAFT_900083</name>
</gene>
<accession>A0A9P6E3R3</accession>
<evidence type="ECO:0000313" key="1">
    <source>
        <dbReference type="EMBL" id="KAF9521950.1"/>
    </source>
</evidence>
<protein>
    <submittedName>
        <fullName evidence="1">Uncharacterized protein</fullName>
    </submittedName>
</protein>
<evidence type="ECO:0000313" key="2">
    <source>
        <dbReference type="Proteomes" id="UP000807306"/>
    </source>
</evidence>
<sequence>MPSLTTYLPILQSSSDANGPNSLLFLSWFHNAKKASQTSKKAAAAPAKATLKKPKASNIEVVVKGKPKQVAVCTPKAKREPSPNLDNVEINVVPSNNELLLDGKVAENEKEGKEEADKMGDENEGLVADDASDASSAVLGLPSQIYCTNISWESAREGENEAGMIEYSLLPLHFKGLNFDYLKALIKFPGNQEGNVVNLSHATHSNLIMRKGPSSKAGDKFQPSLHYSPCSHPYGKSLMAATKKSPATAKSTGDLASKYSLNADNMIPLYDGCHERVDLPDSVCDAPKALSRFAGNMPVDTLVMVAYTACVYKQKECNELYSVALKTLWAVVLAVPTAAKMETHLSDEMWRDGSNCTSINMLMPGEPISNATI</sequence>